<dbReference type="RefSeq" id="WP_230843271.1">
    <property type="nucleotide sequence ID" value="NZ_CP063845.1"/>
</dbReference>
<evidence type="ECO:0000313" key="4">
    <source>
        <dbReference type="Proteomes" id="UP001054846"/>
    </source>
</evidence>
<gene>
    <name evidence="3" type="ORF">ISF26_07405</name>
</gene>
<dbReference type="Gene3D" id="3.40.190.10">
    <property type="entry name" value="Periplasmic binding protein-like II"/>
    <property type="match status" value="2"/>
</dbReference>
<dbReference type="SUPFAM" id="SSF53850">
    <property type="entry name" value="Periplasmic binding protein-like II"/>
    <property type="match status" value="1"/>
</dbReference>
<dbReference type="Proteomes" id="UP001054846">
    <property type="component" value="Chromosome"/>
</dbReference>
<feature type="domain" description="Solute-binding protein family 3/N-terminal" evidence="2">
    <location>
        <begin position="52"/>
        <end position="272"/>
    </location>
</feature>
<name>A0ABY3PQP3_9CYAN</name>
<dbReference type="PROSITE" id="PS51257">
    <property type="entry name" value="PROKAR_LIPOPROTEIN"/>
    <property type="match status" value="1"/>
</dbReference>
<organism evidence="3 4">
    <name type="scientific">Gloeobacter morelensis MG652769</name>
    <dbReference type="NCBI Taxonomy" id="2781736"/>
    <lineage>
        <taxon>Bacteria</taxon>
        <taxon>Bacillati</taxon>
        <taxon>Cyanobacteriota</taxon>
        <taxon>Cyanophyceae</taxon>
        <taxon>Gloeobacterales</taxon>
        <taxon>Gloeobacteraceae</taxon>
        <taxon>Gloeobacter</taxon>
        <taxon>Gloeobacter morelensis</taxon>
    </lineage>
</organism>
<dbReference type="PANTHER" id="PTHR35936">
    <property type="entry name" value="MEMBRANE-BOUND LYTIC MUREIN TRANSGLYCOSYLASE F"/>
    <property type="match status" value="1"/>
</dbReference>
<evidence type="ECO:0000313" key="3">
    <source>
        <dbReference type="EMBL" id="UFP96028.1"/>
    </source>
</evidence>
<dbReference type="PROSITE" id="PS51318">
    <property type="entry name" value="TAT"/>
    <property type="match status" value="1"/>
</dbReference>
<dbReference type="InterPro" id="IPR001638">
    <property type="entry name" value="Solute-binding_3/MltF_N"/>
</dbReference>
<dbReference type="EMBL" id="CP063845">
    <property type="protein sequence ID" value="UFP96028.1"/>
    <property type="molecule type" value="Genomic_DNA"/>
</dbReference>
<dbReference type="Pfam" id="PF00497">
    <property type="entry name" value="SBP_bac_3"/>
    <property type="match status" value="1"/>
</dbReference>
<keyword evidence="1" id="KW-0732">Signal</keyword>
<dbReference type="InterPro" id="IPR006311">
    <property type="entry name" value="TAT_signal"/>
</dbReference>
<keyword evidence="4" id="KW-1185">Reference proteome</keyword>
<accession>A0ABY3PQP3</accession>
<sequence>MPPTCSRRLFLGWFGTGLLSSCAGTAPVSSAGPDWVLVRQRGFLRAAADPLVGAPYFFKRAGEYAGFEWEILSALCRQLGVGLEVTPIAWPEQVGALVAQKVDLLFNGHELPPATAEDAPRLPYEPTRPYYLSSQQILYTGAQESAPETLVALAGRRVGVIDQSGGWALVSAYNRKNVVPIGIVGFRSLQDLLAQLEGGGLDVALIEAPVATWQVMQHQNWRRLGPGWLPVALAGLVRTQDQSTREQLDLAMGELVAAGQLQAILRRWGLWSELQNRLVV</sequence>
<proteinExistence type="predicted"/>
<dbReference type="PANTHER" id="PTHR35936:SF32">
    <property type="entry name" value="MEMBRANE-BOUND LYTIC MUREIN TRANSGLYCOSYLASE F"/>
    <property type="match status" value="1"/>
</dbReference>
<dbReference type="SMART" id="SM00062">
    <property type="entry name" value="PBPb"/>
    <property type="match status" value="1"/>
</dbReference>
<evidence type="ECO:0000256" key="1">
    <source>
        <dbReference type="ARBA" id="ARBA00022729"/>
    </source>
</evidence>
<protein>
    <submittedName>
        <fullName evidence="3">Amino acid ABC transporter substrate-binding protein</fullName>
    </submittedName>
</protein>
<reference evidence="3 4" key="1">
    <citation type="journal article" date="2021" name="Genome Biol. Evol.">
        <title>Complete Genome Sequencing of a Novel Gloeobacter Species from a Waterfall Cave in Mexico.</title>
        <authorList>
            <person name="Saw J.H."/>
            <person name="Cardona T."/>
            <person name="Montejano G."/>
        </authorList>
    </citation>
    <scope>NUCLEOTIDE SEQUENCE [LARGE SCALE GENOMIC DNA]</scope>
    <source>
        <strain evidence="3">MG652769</strain>
    </source>
</reference>
<evidence type="ECO:0000259" key="2">
    <source>
        <dbReference type="SMART" id="SM00062"/>
    </source>
</evidence>